<comment type="caution">
    <text evidence="2">The sequence shown here is derived from an EMBL/GenBank/DDBJ whole genome shotgun (WGS) entry which is preliminary data.</text>
</comment>
<protein>
    <submittedName>
        <fullName evidence="2">Uncharacterized protein</fullName>
    </submittedName>
</protein>
<feature type="transmembrane region" description="Helical" evidence="1">
    <location>
        <begin position="40"/>
        <end position="59"/>
    </location>
</feature>
<evidence type="ECO:0000313" key="3">
    <source>
        <dbReference type="Proteomes" id="UP000309038"/>
    </source>
</evidence>
<keyword evidence="1" id="KW-1133">Transmembrane helix</keyword>
<keyword evidence="1" id="KW-0812">Transmembrane</keyword>
<accession>A0A4S4KB26</accession>
<keyword evidence="3" id="KW-1185">Reference proteome</keyword>
<evidence type="ECO:0000313" key="2">
    <source>
        <dbReference type="EMBL" id="THG93479.1"/>
    </source>
</evidence>
<dbReference type="Proteomes" id="UP000309038">
    <property type="component" value="Unassembled WGS sequence"/>
</dbReference>
<organism evidence="2 3">
    <name type="scientific">Hermanssonia centrifuga</name>
    <dbReference type="NCBI Taxonomy" id="98765"/>
    <lineage>
        <taxon>Eukaryota</taxon>
        <taxon>Fungi</taxon>
        <taxon>Dikarya</taxon>
        <taxon>Basidiomycota</taxon>
        <taxon>Agaricomycotina</taxon>
        <taxon>Agaricomycetes</taxon>
        <taxon>Polyporales</taxon>
        <taxon>Meruliaceae</taxon>
        <taxon>Hermanssonia</taxon>
    </lineage>
</organism>
<dbReference type="EMBL" id="SGPJ01000651">
    <property type="protein sequence ID" value="THG93479.1"/>
    <property type="molecule type" value="Genomic_DNA"/>
</dbReference>
<keyword evidence="1" id="KW-0472">Membrane</keyword>
<dbReference type="AlphaFoldDB" id="A0A4S4KB26"/>
<evidence type="ECO:0000256" key="1">
    <source>
        <dbReference type="SAM" id="Phobius"/>
    </source>
</evidence>
<gene>
    <name evidence="2" type="ORF">EW026_g7769</name>
</gene>
<sequence>MSYNFAPISTRPGLISLAEAQRNPEIVYHSIKGLDPRPVVIEPFGATAFLTLLPLSVAAGRKDIKHRREGFEMKERALHLRLLLCATMGRTWKPHTGGGTPDG</sequence>
<reference evidence="2 3" key="1">
    <citation type="submission" date="2019-02" db="EMBL/GenBank/DDBJ databases">
        <title>Genome sequencing of the rare red list fungi Phlebia centrifuga.</title>
        <authorList>
            <person name="Buettner E."/>
            <person name="Kellner H."/>
        </authorList>
    </citation>
    <scope>NUCLEOTIDE SEQUENCE [LARGE SCALE GENOMIC DNA]</scope>
    <source>
        <strain evidence="2 3">DSM 108282</strain>
    </source>
</reference>
<proteinExistence type="predicted"/>
<name>A0A4S4KB26_9APHY</name>